<dbReference type="Gene3D" id="3.40.50.11950">
    <property type="match status" value="1"/>
</dbReference>
<keyword evidence="13" id="KW-1133">Transmembrane helix</keyword>
<proteinExistence type="inferred from homology"/>
<dbReference type="GO" id="GO:0000828">
    <property type="term" value="F:inositol hexakisphosphate kinase activity"/>
    <property type="evidence" value="ECO:0007669"/>
    <property type="project" value="UniProtKB-ARBA"/>
</dbReference>
<feature type="compositionally biased region" description="Polar residues" evidence="12">
    <location>
        <begin position="1219"/>
        <end position="1231"/>
    </location>
</feature>
<dbReference type="Proteomes" id="UP001165122">
    <property type="component" value="Unassembled WGS sequence"/>
</dbReference>
<keyword evidence="13" id="KW-0472">Membrane</keyword>
<dbReference type="SUPFAM" id="SSF53254">
    <property type="entry name" value="Phosphoglycerate mutase-like"/>
    <property type="match status" value="1"/>
</dbReference>
<dbReference type="InterPro" id="IPR037446">
    <property type="entry name" value="His_Pase_VIP1"/>
</dbReference>
<evidence type="ECO:0000313" key="16">
    <source>
        <dbReference type="Proteomes" id="UP001165122"/>
    </source>
</evidence>
<dbReference type="GO" id="GO:0033857">
    <property type="term" value="F:5-diphosphoinositol pentakisphosphate 1-kinase activity"/>
    <property type="evidence" value="ECO:0007669"/>
    <property type="project" value="TreeGrafter"/>
</dbReference>
<evidence type="ECO:0000256" key="5">
    <source>
        <dbReference type="ARBA" id="ARBA00022679"/>
    </source>
</evidence>
<sequence length="1331" mass="148882">MSSPNISPKPSQNRNVTSRNKKRRGKKNKSSPMVSMPTPPVSIETLSISTAPVPIPAPAPAPTPTPAPSSPARPIPSSAPSSPARDHLRKTSEEFTPPSSPSTKYLPSTSSPPSPTSKIILGICAMDKKSRSKPMAEILSRLDPSLFVIKIFGDEVILKATVEDWPVVDVLIAFFSSGFPLDKAEKYVSLRRPFVLNDLAMQRTLMDRRKVYDLMEASGIDVPRHVYCSRDGYVSKGSGAGDGSNKNELVEYDDHIEVNGVEIHKPFVEKPIDADDHNVHIYYPQSAGGGAKKLFRKIGNRSSEFHPDVNEVRREGSFIYEEFVETQGTDVKMYTVGPDYGHAEARKSPAVDGKVMRNADGKEVRFPVILSLREKEIARRIVLVFKQQVCGFDLLRVQEGDSLVSYCCDVNGWSFVKNSRKYYDDCAQLLCEYMLAAVKPRALQGFSAIDPLLSTYATWSSNTPEKPNSHVRSTTHPNAGSITNPSFFDDPSTPSRDEDSEISKILTPKANEPLTLEEGAKPVREISNALSLDPHSRCSSVGNEESEGLGWKESNQNSWTGSGPVAHQEELRCVIAVIRHGDRTPKQKLKLKVDHPLFLEYYMSTANGSKKDLKIKAKQPLLKFLEAIKIIIIEKELEKGKMSTLDPATEKSKKLKKELYKLHHMRDVLERWKISGLNRKLQIKPTKWNDETDSCTQLMLIMKWGGNLTKLGERQALTLGQRFRHEMYPDPSGGGILRLHSTFRHDLKIKTSDEGRVMKTAAAFAKGMLELEGELPPILVSLVHKEKESVHMLDPSGNKEVKVALEACKEKLHKQLQLDYDFDKAKVGECDVLEQMGVVSESSSMYEALKNLRNPRTCLFSIHKTIGELLEQLDDMLGLQGSGAEEQNEEGEGLKAGRREDEALSGIKLYKGETLLELTERWRLLHNKLYDDESEEFDLTKIPDVHDNVRFDMLHNPHLGLSSTLATLYKLAKLMADCVVPQEYGITIKEKREVGTKMCKALIEKIKYDLIIAKTDNQVDMRYMIDLSHSADLAINTLGRRIRTRLYFTSESHLHTLLNVLRFIQHDSESTFESPLDKNARKMIKETPELCYLTQIVFRLFEDTKKSMEDPKRFRVEIGFSPGATATPLHMSEKSRDGDNTRFDTASIQPISKEMLTCDELENYFIESIKNGYSKEESDEEREKVKKKKDKDKRKESIVSTPGENTGFTPGKWIEATSGLESGGSSPSKSLTLGVVNESTLADSTASLSPRGNLNVPMLNTPPMSPSGDASPRKENAKKKKKKKKESKREKVVWGGLAILSLVLAGGCFLLARSIKSQQGGGLGARRYSRR</sequence>
<keyword evidence="6 11" id="KW-0547">Nucleotide-binding</keyword>
<feature type="compositionally biased region" description="Basic residues" evidence="12">
    <location>
        <begin position="1276"/>
        <end position="1286"/>
    </location>
</feature>
<dbReference type="GO" id="GO:0006020">
    <property type="term" value="P:inositol metabolic process"/>
    <property type="evidence" value="ECO:0007669"/>
    <property type="project" value="TreeGrafter"/>
</dbReference>
<dbReference type="PROSITE" id="PS00616">
    <property type="entry name" value="HIS_ACID_PHOSPHAT_1"/>
    <property type="match status" value="1"/>
</dbReference>
<feature type="domain" description="VIP1 N-terminal" evidence="14">
    <location>
        <begin position="119"/>
        <end position="207"/>
    </location>
</feature>
<dbReference type="GO" id="GO:0005524">
    <property type="term" value="F:ATP binding"/>
    <property type="evidence" value="ECO:0007669"/>
    <property type="project" value="UniProtKB-KW"/>
</dbReference>
<feature type="compositionally biased region" description="Pro residues" evidence="12">
    <location>
        <begin position="53"/>
        <end position="74"/>
    </location>
</feature>
<feature type="region of interest" description="Disordered" evidence="12">
    <location>
        <begin position="1244"/>
        <end position="1290"/>
    </location>
</feature>
<keyword evidence="8 11" id="KW-0067">ATP-binding</keyword>
<dbReference type="InterPro" id="IPR000560">
    <property type="entry name" value="His_Pase_clade-2"/>
</dbReference>
<dbReference type="OrthoDB" id="18042at2759"/>
<comment type="catalytic activity">
    <reaction evidence="9">
        <text>5-diphospho-1D-myo-inositol 1,2,3,4,6-pentakisphosphate + ATP + H(+) = 1,5-bis(diphospho)-1D-myo-inositol 2,3,4,6-tetrakisphosphate + ADP</text>
        <dbReference type="Rhea" id="RHEA:10276"/>
        <dbReference type="ChEBI" id="CHEBI:15378"/>
        <dbReference type="ChEBI" id="CHEBI:30616"/>
        <dbReference type="ChEBI" id="CHEBI:58628"/>
        <dbReference type="ChEBI" id="CHEBI:77983"/>
        <dbReference type="ChEBI" id="CHEBI:456216"/>
        <dbReference type="EC" id="2.7.4.24"/>
    </reaction>
    <physiologicalReaction direction="left-to-right" evidence="9">
        <dbReference type="Rhea" id="RHEA:10277"/>
    </physiologicalReaction>
</comment>
<feature type="compositionally biased region" description="Polar residues" evidence="12">
    <location>
        <begin position="1"/>
        <end position="17"/>
    </location>
</feature>
<evidence type="ECO:0000256" key="10">
    <source>
        <dbReference type="ARBA" id="ARBA00034629"/>
    </source>
</evidence>
<evidence type="ECO:0000313" key="15">
    <source>
        <dbReference type="EMBL" id="GMI17672.1"/>
    </source>
</evidence>
<feature type="compositionally biased region" description="Basic residues" evidence="12">
    <location>
        <begin position="19"/>
        <end position="29"/>
    </location>
</feature>
<dbReference type="GO" id="GO:0005829">
    <property type="term" value="C:cytosol"/>
    <property type="evidence" value="ECO:0007669"/>
    <property type="project" value="UniProtKB-SubCell"/>
</dbReference>
<dbReference type="Pfam" id="PF00328">
    <property type="entry name" value="His_Phos_2"/>
    <property type="match status" value="1"/>
</dbReference>
<feature type="region of interest" description="Disordered" evidence="12">
    <location>
        <begin position="460"/>
        <end position="520"/>
    </location>
</feature>
<gene>
    <name evidence="15" type="ORF">TrLO_g10547</name>
</gene>
<keyword evidence="7 11" id="KW-0418">Kinase</keyword>
<dbReference type="InterPro" id="IPR040557">
    <property type="entry name" value="VIP1_N"/>
</dbReference>
<dbReference type="EMBL" id="BRXW01000301">
    <property type="protein sequence ID" value="GMI17672.1"/>
    <property type="molecule type" value="Genomic_DNA"/>
</dbReference>
<evidence type="ECO:0000256" key="2">
    <source>
        <dbReference type="ARBA" id="ARBA00005609"/>
    </source>
</evidence>
<evidence type="ECO:0000256" key="8">
    <source>
        <dbReference type="ARBA" id="ARBA00022840"/>
    </source>
</evidence>
<keyword evidence="3 11" id="KW-0963">Cytoplasm</keyword>
<dbReference type="CDD" id="cd07061">
    <property type="entry name" value="HP_HAP_like"/>
    <property type="match status" value="1"/>
</dbReference>
<keyword evidence="4" id="KW-0597">Phosphoprotein</keyword>
<evidence type="ECO:0000256" key="13">
    <source>
        <dbReference type="SAM" id="Phobius"/>
    </source>
</evidence>
<keyword evidence="13" id="KW-0812">Transmembrane</keyword>
<feature type="compositionally biased region" description="Polar residues" evidence="12">
    <location>
        <begin position="460"/>
        <end position="486"/>
    </location>
</feature>
<evidence type="ECO:0000256" key="3">
    <source>
        <dbReference type="ARBA" id="ARBA00022490"/>
    </source>
</evidence>
<evidence type="ECO:0000256" key="11">
    <source>
        <dbReference type="RuleBase" id="RU365032"/>
    </source>
</evidence>
<feature type="transmembrane region" description="Helical" evidence="13">
    <location>
        <begin position="1292"/>
        <end position="1312"/>
    </location>
</feature>
<feature type="compositionally biased region" description="Basic and acidic residues" evidence="12">
    <location>
        <begin position="84"/>
        <end position="93"/>
    </location>
</feature>
<feature type="compositionally biased region" description="Low complexity" evidence="12">
    <location>
        <begin position="94"/>
        <end position="109"/>
    </location>
</feature>
<accession>A0A9W7KZI4</accession>
<keyword evidence="5 11" id="KW-0808">Transferase</keyword>
<evidence type="ECO:0000256" key="9">
    <source>
        <dbReference type="ARBA" id="ARBA00033696"/>
    </source>
</evidence>
<dbReference type="InterPro" id="IPR033379">
    <property type="entry name" value="Acid_Pase_AS"/>
</dbReference>
<evidence type="ECO:0000256" key="1">
    <source>
        <dbReference type="ARBA" id="ARBA00004514"/>
    </source>
</evidence>
<evidence type="ECO:0000256" key="12">
    <source>
        <dbReference type="SAM" id="MobiDB-lite"/>
    </source>
</evidence>
<dbReference type="EC" id="2.7.4.24" evidence="11"/>
<evidence type="ECO:0000256" key="7">
    <source>
        <dbReference type="ARBA" id="ARBA00022777"/>
    </source>
</evidence>
<reference evidence="16" key="1">
    <citation type="journal article" date="2023" name="Commun. Biol.">
        <title>Genome analysis of Parmales, the sister group of diatoms, reveals the evolutionary specialization of diatoms from phago-mixotrophs to photoautotrophs.</title>
        <authorList>
            <person name="Ban H."/>
            <person name="Sato S."/>
            <person name="Yoshikawa S."/>
            <person name="Yamada K."/>
            <person name="Nakamura Y."/>
            <person name="Ichinomiya M."/>
            <person name="Sato N."/>
            <person name="Blanc-Mathieu R."/>
            <person name="Endo H."/>
            <person name="Kuwata A."/>
            <person name="Ogata H."/>
        </authorList>
    </citation>
    <scope>NUCLEOTIDE SEQUENCE [LARGE SCALE GENOMIC DNA]</scope>
    <source>
        <strain evidence="16">NIES 3700</strain>
    </source>
</reference>
<feature type="region of interest" description="Disordered" evidence="12">
    <location>
        <begin position="1173"/>
        <end position="1231"/>
    </location>
</feature>
<protein>
    <recommendedName>
        <fullName evidence="11">Inositol hexakisphosphate and diphosphoinositol-pentakisphosphate kinase</fullName>
        <ecNumber evidence="11">2.7.4.24</ecNumber>
    </recommendedName>
</protein>
<dbReference type="FunFam" id="3.30.470.20:FF:000036">
    <property type="entry name" value="Inositol hexakisphosphate and diphosphoinositol-pentakisphosphate kinase"/>
    <property type="match status" value="1"/>
</dbReference>
<evidence type="ECO:0000256" key="4">
    <source>
        <dbReference type="ARBA" id="ARBA00022553"/>
    </source>
</evidence>
<keyword evidence="16" id="KW-1185">Reference proteome</keyword>
<feature type="compositionally biased region" description="Basic and acidic residues" evidence="12">
    <location>
        <begin position="1173"/>
        <end position="1184"/>
    </location>
</feature>
<comment type="similarity">
    <text evidence="2 11">Belongs to the histidine acid phosphatase family. VIP1 subfamily.</text>
</comment>
<comment type="function">
    <text evidence="11">Bifunctional inositol kinase that acts in concert with the IP6K kinases to synthesize the diphosphate group-containing inositol pyrophosphates diphosphoinositol pentakisphosphate, PP-InsP5, and bis-diphosphoinositol tetrakisphosphate, (PP)2-InsP4. PP-InsP5 and (PP)2-InsP4, also respectively called InsP7 and InsP8, may regulate a variety of cellular processes, including apoptosis, vesicle trafficking, cytoskeletal dynamics, and exocytosis. Phosphorylates inositol hexakisphosphate (InsP6).</text>
</comment>
<feature type="region of interest" description="Disordered" evidence="12">
    <location>
        <begin position="534"/>
        <end position="563"/>
    </location>
</feature>
<feature type="compositionally biased region" description="Polar residues" evidence="12">
    <location>
        <begin position="1198"/>
        <end position="1208"/>
    </location>
</feature>
<name>A0A9W7KZI4_9STRA</name>
<dbReference type="Gene3D" id="3.40.50.1240">
    <property type="entry name" value="Phosphoglycerate mutase-like"/>
    <property type="match status" value="1"/>
</dbReference>
<feature type="region of interest" description="Disordered" evidence="12">
    <location>
        <begin position="1"/>
        <end position="117"/>
    </location>
</feature>
<comment type="subcellular location">
    <subcellularLocation>
        <location evidence="1 11">Cytoplasm</location>
        <location evidence="1 11">Cytosol</location>
    </subcellularLocation>
</comment>
<comment type="caution">
    <text evidence="15">The sequence shown here is derived from an EMBL/GenBank/DDBJ whole genome shotgun (WGS) entry which is preliminary data.</text>
</comment>
<dbReference type="Pfam" id="PF18086">
    <property type="entry name" value="PPIP5K2_N"/>
    <property type="match status" value="1"/>
</dbReference>
<dbReference type="PANTHER" id="PTHR12750:SF9">
    <property type="entry name" value="INOSITOL HEXAKISPHOSPHATE AND DIPHOSPHOINOSITOL-PENTAKISPHOSPHATE KINASE"/>
    <property type="match status" value="1"/>
</dbReference>
<dbReference type="PANTHER" id="PTHR12750">
    <property type="entry name" value="DIPHOSPHOINOSITOL PENTAKISPHOSPHATE KINASE"/>
    <property type="match status" value="1"/>
</dbReference>
<evidence type="ECO:0000256" key="6">
    <source>
        <dbReference type="ARBA" id="ARBA00022741"/>
    </source>
</evidence>
<dbReference type="InterPro" id="IPR029033">
    <property type="entry name" value="His_PPase_superfam"/>
</dbReference>
<dbReference type="GO" id="GO:0032958">
    <property type="term" value="P:inositol phosphate biosynthetic process"/>
    <property type="evidence" value="ECO:0007669"/>
    <property type="project" value="TreeGrafter"/>
</dbReference>
<dbReference type="Gene3D" id="3.30.470.20">
    <property type="entry name" value="ATP-grasp fold, B domain"/>
    <property type="match status" value="1"/>
</dbReference>
<organism evidence="15 16">
    <name type="scientific">Triparma laevis f. longispina</name>
    <dbReference type="NCBI Taxonomy" id="1714387"/>
    <lineage>
        <taxon>Eukaryota</taxon>
        <taxon>Sar</taxon>
        <taxon>Stramenopiles</taxon>
        <taxon>Ochrophyta</taxon>
        <taxon>Bolidophyceae</taxon>
        <taxon>Parmales</taxon>
        <taxon>Triparmaceae</taxon>
        <taxon>Triparma</taxon>
    </lineage>
</organism>
<comment type="catalytic activity">
    <reaction evidence="10">
        <text>1D-myo-inositol hexakisphosphate + ATP = 1-diphospho-1D-myo-inositol 2,3,4,5,6-pentakisphosphate + ADP</text>
        <dbReference type="Rhea" id="RHEA:37459"/>
        <dbReference type="ChEBI" id="CHEBI:30616"/>
        <dbReference type="ChEBI" id="CHEBI:58130"/>
        <dbReference type="ChEBI" id="CHEBI:74946"/>
        <dbReference type="ChEBI" id="CHEBI:456216"/>
        <dbReference type="EC" id="2.7.4.24"/>
    </reaction>
    <physiologicalReaction direction="left-to-right" evidence="10">
        <dbReference type="Rhea" id="RHEA:37460"/>
    </physiologicalReaction>
</comment>
<evidence type="ECO:0000259" key="14">
    <source>
        <dbReference type="Pfam" id="PF18086"/>
    </source>
</evidence>